<dbReference type="Pfam" id="PF00397">
    <property type="entry name" value="WW"/>
    <property type="match status" value="1"/>
</dbReference>
<dbReference type="Gene3D" id="2.20.70.10">
    <property type="match status" value="1"/>
</dbReference>
<dbReference type="PROSITE" id="PS50198">
    <property type="entry name" value="PPIC_PPIASE_2"/>
    <property type="match status" value="1"/>
</dbReference>
<proteinExistence type="predicted"/>
<evidence type="ECO:0000256" key="1">
    <source>
        <dbReference type="ARBA" id="ARBA00000971"/>
    </source>
</evidence>
<gene>
    <name evidence="8" type="ORF">CBOVIS_LOCUS6854</name>
</gene>
<dbReference type="GO" id="GO:0010604">
    <property type="term" value="P:positive regulation of macromolecule metabolic process"/>
    <property type="evidence" value="ECO:0007669"/>
    <property type="project" value="UniProtKB-ARBA"/>
</dbReference>
<dbReference type="Gene3D" id="3.10.50.40">
    <property type="match status" value="1"/>
</dbReference>
<dbReference type="PROSITE" id="PS50020">
    <property type="entry name" value="WW_DOMAIN_2"/>
    <property type="match status" value="1"/>
</dbReference>
<evidence type="ECO:0000313" key="8">
    <source>
        <dbReference type="EMBL" id="CAB3404536.1"/>
    </source>
</evidence>
<dbReference type="CDD" id="cd00201">
    <property type="entry name" value="WW"/>
    <property type="match status" value="1"/>
</dbReference>
<dbReference type="InterPro" id="IPR001202">
    <property type="entry name" value="WW_dom"/>
</dbReference>
<dbReference type="GO" id="GO:0005634">
    <property type="term" value="C:nucleus"/>
    <property type="evidence" value="ECO:0007669"/>
    <property type="project" value="TreeGrafter"/>
</dbReference>
<dbReference type="AlphaFoldDB" id="A0A8S1EL28"/>
<sequence length="163" mass="18462">MSADEKPLPAGWEKRMSRTNDREYYFNSATGRSQWERPSESAFTKGSELSKVRALHILVKHAGSRNPSSWRSDHITRSKEDAMKIIDGFIEELRQAPDLEAKFRAIAKEYSDCSSAKRGGDLGFFERRQMQKAFEDASFALDVGEMSGLIETSSGIHVILRIE</sequence>
<dbReference type="OrthoDB" id="2530521at2759"/>
<dbReference type="GO" id="GO:0080090">
    <property type="term" value="P:regulation of primary metabolic process"/>
    <property type="evidence" value="ECO:0007669"/>
    <property type="project" value="UniProtKB-ARBA"/>
</dbReference>
<accession>A0A8S1EL28</accession>
<evidence type="ECO:0000259" key="7">
    <source>
        <dbReference type="PROSITE" id="PS50198"/>
    </source>
</evidence>
<dbReference type="InterPro" id="IPR036020">
    <property type="entry name" value="WW_dom_sf"/>
</dbReference>
<dbReference type="PROSITE" id="PS01159">
    <property type="entry name" value="WW_DOMAIN_1"/>
    <property type="match status" value="1"/>
</dbReference>
<reference evidence="8 9" key="1">
    <citation type="submission" date="2020-04" db="EMBL/GenBank/DDBJ databases">
        <authorList>
            <person name="Laetsch R D."/>
            <person name="Stevens L."/>
            <person name="Kumar S."/>
            <person name="Blaxter L. M."/>
        </authorList>
    </citation>
    <scope>NUCLEOTIDE SEQUENCE [LARGE SCALE GENOMIC DNA]</scope>
</reference>
<dbReference type="SUPFAM" id="SSF54534">
    <property type="entry name" value="FKBP-like"/>
    <property type="match status" value="1"/>
</dbReference>
<feature type="domain" description="WW" evidence="6">
    <location>
        <begin position="6"/>
        <end position="40"/>
    </location>
</feature>
<evidence type="ECO:0000259" key="6">
    <source>
        <dbReference type="PROSITE" id="PS50020"/>
    </source>
</evidence>
<dbReference type="GO" id="GO:0005829">
    <property type="term" value="C:cytosol"/>
    <property type="evidence" value="ECO:0007669"/>
    <property type="project" value="TreeGrafter"/>
</dbReference>
<dbReference type="EMBL" id="CADEPM010000004">
    <property type="protein sequence ID" value="CAB3404536.1"/>
    <property type="molecule type" value="Genomic_DNA"/>
</dbReference>
<comment type="caution">
    <text evidence="8">The sequence shown here is derived from an EMBL/GenBank/DDBJ whole genome shotgun (WGS) entry which is preliminary data.</text>
</comment>
<dbReference type="InterPro" id="IPR046357">
    <property type="entry name" value="PPIase_dom_sf"/>
</dbReference>
<dbReference type="Proteomes" id="UP000494206">
    <property type="component" value="Unassembled WGS sequence"/>
</dbReference>
<feature type="domain" description="PpiC" evidence="7">
    <location>
        <begin position="49"/>
        <end position="163"/>
    </location>
</feature>
<evidence type="ECO:0000313" key="9">
    <source>
        <dbReference type="Proteomes" id="UP000494206"/>
    </source>
</evidence>
<evidence type="ECO:0000256" key="2">
    <source>
        <dbReference type="ARBA" id="ARBA00023110"/>
    </source>
</evidence>
<evidence type="ECO:0000256" key="5">
    <source>
        <dbReference type="RuleBase" id="RU363014"/>
    </source>
</evidence>
<evidence type="ECO:0000256" key="3">
    <source>
        <dbReference type="ARBA" id="ARBA00023235"/>
    </source>
</evidence>
<name>A0A8S1EL28_9PELO</name>
<dbReference type="EC" id="5.2.1.8" evidence="5"/>
<dbReference type="SMART" id="SM00456">
    <property type="entry name" value="WW"/>
    <property type="match status" value="1"/>
</dbReference>
<dbReference type="FunFam" id="3.10.50.40:FF:000026">
    <property type="entry name" value="Peptidyl-prolyl cis-trans isomerase"/>
    <property type="match status" value="1"/>
</dbReference>
<dbReference type="Pfam" id="PF00639">
    <property type="entry name" value="Rotamase"/>
    <property type="match status" value="1"/>
</dbReference>
<keyword evidence="9" id="KW-1185">Reference proteome</keyword>
<organism evidence="8 9">
    <name type="scientific">Caenorhabditis bovis</name>
    <dbReference type="NCBI Taxonomy" id="2654633"/>
    <lineage>
        <taxon>Eukaryota</taxon>
        <taxon>Metazoa</taxon>
        <taxon>Ecdysozoa</taxon>
        <taxon>Nematoda</taxon>
        <taxon>Chromadorea</taxon>
        <taxon>Rhabditida</taxon>
        <taxon>Rhabditina</taxon>
        <taxon>Rhabditomorpha</taxon>
        <taxon>Rhabditoidea</taxon>
        <taxon>Rhabditidae</taxon>
        <taxon>Peloderinae</taxon>
        <taxon>Caenorhabditis</taxon>
    </lineage>
</organism>
<keyword evidence="2 4" id="KW-0697">Rotamase</keyword>
<dbReference type="InterPro" id="IPR051370">
    <property type="entry name" value="PPIase_Pin1"/>
</dbReference>
<keyword evidence="3 4" id="KW-0413">Isomerase</keyword>
<dbReference type="PANTHER" id="PTHR10657">
    <property type="entry name" value="PEPTIDYL-PROLYL CIS-TRANS ISOMERASE"/>
    <property type="match status" value="1"/>
</dbReference>
<dbReference type="GO" id="GO:0003755">
    <property type="term" value="F:peptidyl-prolyl cis-trans isomerase activity"/>
    <property type="evidence" value="ECO:0007669"/>
    <property type="project" value="UniProtKB-UniRule"/>
</dbReference>
<comment type="catalytic activity">
    <reaction evidence="1 5">
        <text>[protein]-peptidylproline (omega=180) = [protein]-peptidylproline (omega=0)</text>
        <dbReference type="Rhea" id="RHEA:16237"/>
        <dbReference type="Rhea" id="RHEA-COMP:10747"/>
        <dbReference type="Rhea" id="RHEA-COMP:10748"/>
        <dbReference type="ChEBI" id="CHEBI:83833"/>
        <dbReference type="ChEBI" id="CHEBI:83834"/>
        <dbReference type="EC" id="5.2.1.8"/>
    </reaction>
</comment>
<dbReference type="InterPro" id="IPR000297">
    <property type="entry name" value="PPIase_PpiC"/>
</dbReference>
<protein>
    <recommendedName>
        <fullName evidence="5">Peptidyl-prolyl cis-trans isomerase</fullName>
        <ecNumber evidence="5">5.2.1.8</ecNumber>
    </recommendedName>
</protein>
<dbReference type="SUPFAM" id="SSF51045">
    <property type="entry name" value="WW domain"/>
    <property type="match status" value="1"/>
</dbReference>
<dbReference type="PANTHER" id="PTHR10657:SF4">
    <property type="entry name" value="PEPTIDYL-PROLYL CIS-TRANS ISOMERASE-RELATED"/>
    <property type="match status" value="1"/>
</dbReference>
<evidence type="ECO:0000256" key="4">
    <source>
        <dbReference type="PROSITE-ProRule" id="PRU00278"/>
    </source>
</evidence>